<protein>
    <recommendedName>
        <fullName evidence="3">Transposase IS30-like HTH domain-containing protein</fullName>
    </recommendedName>
</protein>
<name>A0A1G2T7B4_9BACT</name>
<dbReference type="Proteomes" id="UP000179264">
    <property type="component" value="Unassembled WGS sequence"/>
</dbReference>
<dbReference type="AlphaFoldDB" id="A0A1G2T7B4"/>
<evidence type="ECO:0000313" key="2">
    <source>
        <dbReference type="Proteomes" id="UP000179264"/>
    </source>
</evidence>
<accession>A0A1G2T7B4</accession>
<sequence>MDKPRLTEKEIQTIISLRKRGHTLSEIRKSVPKGKSTISKYIQGVVPYKKFEAVLASKQNGSRTKRQAVADWKTASNFITNKLGIINERDFILMAGMLYWGEGSKTFDLAIINTDPALLRIFIKGLYAMNVPKEYIKISLRLFGDLDETESIHFWLKELNLNRNQLVSINWLKGKKKGKLLYGMCRLRVKRGALYFKQLISMINLFKKLP</sequence>
<evidence type="ECO:0008006" key="3">
    <source>
        <dbReference type="Google" id="ProtNLM"/>
    </source>
</evidence>
<comment type="caution">
    <text evidence="1">The sequence shown here is derived from an EMBL/GenBank/DDBJ whole genome shotgun (WGS) entry which is preliminary data.</text>
</comment>
<reference evidence="1 2" key="1">
    <citation type="journal article" date="2016" name="Nat. Commun.">
        <title>Thousands of microbial genomes shed light on interconnected biogeochemical processes in an aquifer system.</title>
        <authorList>
            <person name="Anantharaman K."/>
            <person name="Brown C.T."/>
            <person name="Hug L.A."/>
            <person name="Sharon I."/>
            <person name="Castelle C.J."/>
            <person name="Probst A.J."/>
            <person name="Thomas B.C."/>
            <person name="Singh A."/>
            <person name="Wilkins M.J."/>
            <person name="Karaoz U."/>
            <person name="Brodie E.L."/>
            <person name="Williams K.H."/>
            <person name="Hubbard S.S."/>
            <person name="Banfield J.F."/>
        </authorList>
    </citation>
    <scope>NUCLEOTIDE SEQUENCE [LARGE SCALE GENOMIC DNA]</scope>
</reference>
<proteinExistence type="predicted"/>
<gene>
    <name evidence="1" type="ORF">A2W58_02975</name>
</gene>
<dbReference type="EMBL" id="MHVL01000026">
    <property type="protein sequence ID" value="OHA93166.1"/>
    <property type="molecule type" value="Genomic_DNA"/>
</dbReference>
<organism evidence="1 2">
    <name type="scientific">Candidatus Zambryskibacteria bacterium RIFCSPHIGHO2_02_38_10.5</name>
    <dbReference type="NCBI Taxonomy" id="1802742"/>
    <lineage>
        <taxon>Bacteria</taxon>
        <taxon>Candidatus Zambryskiibacteriota</taxon>
    </lineage>
</organism>
<evidence type="ECO:0000313" key="1">
    <source>
        <dbReference type="EMBL" id="OHA93166.1"/>
    </source>
</evidence>